<dbReference type="Gene3D" id="3.40.190.10">
    <property type="entry name" value="Periplasmic binding protein-like II"/>
    <property type="match status" value="1"/>
</dbReference>
<dbReference type="Proteomes" id="UP000193944">
    <property type="component" value="Unassembled WGS sequence"/>
</dbReference>
<dbReference type="GO" id="GO:0016020">
    <property type="term" value="C:membrane"/>
    <property type="evidence" value="ECO:0007669"/>
    <property type="project" value="UniProtKB-SubCell"/>
</dbReference>
<accession>A0A1Y1X2U6</accession>
<dbReference type="InterPro" id="IPR006059">
    <property type="entry name" value="SBP"/>
</dbReference>
<keyword evidence="2 6" id="KW-0812">Transmembrane</keyword>
<dbReference type="EMBL" id="MCFG01000154">
    <property type="protein sequence ID" value="ORX80130.1"/>
    <property type="molecule type" value="Genomic_DNA"/>
</dbReference>
<dbReference type="Pfam" id="PF00003">
    <property type="entry name" value="7tm_3"/>
    <property type="match status" value="1"/>
</dbReference>
<feature type="transmembrane region" description="Helical" evidence="6">
    <location>
        <begin position="531"/>
        <end position="552"/>
    </location>
</feature>
<evidence type="ECO:0000256" key="4">
    <source>
        <dbReference type="ARBA" id="ARBA00023136"/>
    </source>
</evidence>
<evidence type="ECO:0000256" key="2">
    <source>
        <dbReference type="ARBA" id="ARBA00022692"/>
    </source>
</evidence>
<protein>
    <submittedName>
        <fullName evidence="9">Periplasmic binding protein-like II</fullName>
    </submittedName>
</protein>
<feature type="transmembrane region" description="Helical" evidence="6">
    <location>
        <begin position="572"/>
        <end position="596"/>
    </location>
</feature>
<feature type="compositionally biased region" description="Low complexity" evidence="5">
    <location>
        <begin position="695"/>
        <end position="706"/>
    </location>
</feature>
<evidence type="ECO:0000256" key="6">
    <source>
        <dbReference type="SAM" id="Phobius"/>
    </source>
</evidence>
<evidence type="ECO:0000259" key="8">
    <source>
        <dbReference type="Pfam" id="PF00003"/>
    </source>
</evidence>
<comment type="subcellular location">
    <subcellularLocation>
        <location evidence="1">Membrane</location>
        <topology evidence="1">Multi-pass membrane protein</topology>
    </subcellularLocation>
</comment>
<feature type="transmembrane region" description="Helical" evidence="6">
    <location>
        <begin position="422"/>
        <end position="444"/>
    </location>
</feature>
<dbReference type="OrthoDB" id="2157358at2759"/>
<feature type="signal peptide" evidence="7">
    <location>
        <begin position="1"/>
        <end position="22"/>
    </location>
</feature>
<evidence type="ECO:0000256" key="7">
    <source>
        <dbReference type="SAM" id="SignalP"/>
    </source>
</evidence>
<keyword evidence="7" id="KW-0732">Signal</keyword>
<keyword evidence="10" id="KW-1185">Reference proteome</keyword>
<dbReference type="InterPro" id="IPR017978">
    <property type="entry name" value="GPCR_3_C"/>
</dbReference>
<sequence>MLLINIIFFIITIFLNINIGRCTVTVNAIAFTYDTNGEVYSFIVKDFNDYSKENNLDIILNLNLFTPSNSTTNINDYGSMVEQLLTKRSERYDIYFYDNIYSTRFGSHFLNLEKILDEDHIKMYNEDVISLSCTYNGVYVGLPVTLDYTVLYSNSILLEKYNKTIPTTWDELIETGKYIKERENNSDLIVYNGAFATTEIGTCSLYEFIYSCRDTKESEFPELTSETAIKAIEKIKEIKEEISSDSTYQMSYFIISDKLAKADLSILFIKYWYSKPSSSFIKFSPLPGLHEGVSGSTIGGYNIAITKYSNMKKRNEVIKVFKYITSKDMQRKLILEKALFSLIPSLYNEKDLCEKVDCEFYKKIQLIPRPTTVTDDYSIYSEQFRGKIYEYLFGEKKASEVMSELEDISKIYYITLRSNSSIGLIFLIVIIILSIIMLSSLILPSVRKYKNHFKFQKKETWYMIVLGLVIIMNSSFIELGEKTEAKCQFRYIILSYGVTLVYVPILYRLIINFPAENMLSNWVKDHQFWMVYIFMIIDTILGIGLLLVPYDVEKVIVPEGKNYEECKLNNNTGLAILIIMLVIKFIIFIGLTLLVFIEWNMTKTIYDIRLISGSLFIVFFSGIIQLIINKLGINYIDTYITHSIIYIALSLSNYVLLYGIRVVYMFKPVLSEEDKMMEKIHQDKSKSSTTDQKLSSSDTSNSASNSRSSIAYHKILNFHFQKN</sequence>
<evidence type="ECO:0000256" key="3">
    <source>
        <dbReference type="ARBA" id="ARBA00022989"/>
    </source>
</evidence>
<feature type="transmembrane region" description="Helical" evidence="6">
    <location>
        <begin position="489"/>
        <end position="510"/>
    </location>
</feature>
<dbReference type="GO" id="GO:0004930">
    <property type="term" value="F:G protein-coupled receptor activity"/>
    <property type="evidence" value="ECO:0007669"/>
    <property type="project" value="InterPro"/>
</dbReference>
<feature type="region of interest" description="Disordered" evidence="5">
    <location>
        <begin position="681"/>
        <end position="706"/>
    </location>
</feature>
<dbReference type="SUPFAM" id="SSF53850">
    <property type="entry name" value="Periplasmic binding protein-like II"/>
    <property type="match status" value="1"/>
</dbReference>
<evidence type="ECO:0000256" key="1">
    <source>
        <dbReference type="ARBA" id="ARBA00004141"/>
    </source>
</evidence>
<dbReference type="AlphaFoldDB" id="A0A1Y1X2U6"/>
<gene>
    <name evidence="9" type="ORF">BCR32DRAFT_269019</name>
</gene>
<keyword evidence="4 6" id="KW-0472">Membrane</keyword>
<feature type="transmembrane region" description="Helical" evidence="6">
    <location>
        <begin position="608"/>
        <end position="628"/>
    </location>
</feature>
<feature type="domain" description="G-protein coupled receptors family 3 profile" evidence="8">
    <location>
        <begin position="419"/>
        <end position="659"/>
    </location>
</feature>
<organism evidence="9 10">
    <name type="scientific">Anaeromyces robustus</name>
    <dbReference type="NCBI Taxonomy" id="1754192"/>
    <lineage>
        <taxon>Eukaryota</taxon>
        <taxon>Fungi</taxon>
        <taxon>Fungi incertae sedis</taxon>
        <taxon>Chytridiomycota</taxon>
        <taxon>Chytridiomycota incertae sedis</taxon>
        <taxon>Neocallimastigomycetes</taxon>
        <taxon>Neocallimastigales</taxon>
        <taxon>Neocallimastigaceae</taxon>
        <taxon>Anaeromyces</taxon>
    </lineage>
</organism>
<name>A0A1Y1X2U6_9FUNG</name>
<reference evidence="9 10" key="1">
    <citation type="submission" date="2016-08" db="EMBL/GenBank/DDBJ databases">
        <title>A Parts List for Fungal Cellulosomes Revealed by Comparative Genomics.</title>
        <authorList>
            <consortium name="DOE Joint Genome Institute"/>
            <person name="Haitjema C.H."/>
            <person name="Gilmore S.P."/>
            <person name="Henske J.K."/>
            <person name="Solomon K.V."/>
            <person name="De Groot R."/>
            <person name="Kuo A."/>
            <person name="Mondo S.J."/>
            <person name="Salamov A.A."/>
            <person name="Labutti K."/>
            <person name="Zhao Z."/>
            <person name="Chiniquy J."/>
            <person name="Barry K."/>
            <person name="Brewer H.M."/>
            <person name="Purvine S.O."/>
            <person name="Wright A.T."/>
            <person name="Boxma B."/>
            <person name="Van Alen T."/>
            <person name="Hackstein J.H."/>
            <person name="Baker S.E."/>
            <person name="Grigoriev I.V."/>
            <person name="O'Malley M.A."/>
        </authorList>
    </citation>
    <scope>NUCLEOTIDE SEQUENCE [LARGE SCALE GENOMIC DNA]</scope>
    <source>
        <strain evidence="9 10">S4</strain>
    </source>
</reference>
<dbReference type="Pfam" id="PF01547">
    <property type="entry name" value="SBP_bac_1"/>
    <property type="match status" value="1"/>
</dbReference>
<dbReference type="PANTHER" id="PTHR43649">
    <property type="entry name" value="ARABINOSE-BINDING PROTEIN-RELATED"/>
    <property type="match status" value="1"/>
</dbReference>
<evidence type="ECO:0000256" key="5">
    <source>
        <dbReference type="SAM" id="MobiDB-lite"/>
    </source>
</evidence>
<reference evidence="9 10" key="2">
    <citation type="submission" date="2016-08" db="EMBL/GenBank/DDBJ databases">
        <title>Pervasive Adenine N6-methylation of Active Genes in Fungi.</title>
        <authorList>
            <consortium name="DOE Joint Genome Institute"/>
            <person name="Mondo S.J."/>
            <person name="Dannebaum R.O."/>
            <person name="Kuo R.C."/>
            <person name="Labutti K."/>
            <person name="Haridas S."/>
            <person name="Kuo A."/>
            <person name="Salamov A."/>
            <person name="Ahrendt S.R."/>
            <person name="Lipzen A."/>
            <person name="Sullivan W."/>
            <person name="Andreopoulos W.B."/>
            <person name="Clum A."/>
            <person name="Lindquist E."/>
            <person name="Daum C."/>
            <person name="Ramamoorthy G.K."/>
            <person name="Gryganskyi A."/>
            <person name="Culley D."/>
            <person name="Magnuson J.K."/>
            <person name="James T.Y."/>
            <person name="O'Malley M.A."/>
            <person name="Stajich J.E."/>
            <person name="Spatafora J.W."/>
            <person name="Visel A."/>
            <person name="Grigoriev I.V."/>
        </authorList>
    </citation>
    <scope>NUCLEOTIDE SEQUENCE [LARGE SCALE GENOMIC DNA]</scope>
    <source>
        <strain evidence="9 10">S4</strain>
    </source>
</reference>
<evidence type="ECO:0000313" key="10">
    <source>
        <dbReference type="Proteomes" id="UP000193944"/>
    </source>
</evidence>
<feature type="transmembrane region" description="Helical" evidence="6">
    <location>
        <begin position="640"/>
        <end position="660"/>
    </location>
</feature>
<dbReference type="InterPro" id="IPR050490">
    <property type="entry name" value="Bact_solute-bd_prot1"/>
</dbReference>
<evidence type="ECO:0000313" key="9">
    <source>
        <dbReference type="EMBL" id="ORX80130.1"/>
    </source>
</evidence>
<feature type="chain" id="PRO_5012349979" evidence="7">
    <location>
        <begin position="23"/>
        <end position="723"/>
    </location>
</feature>
<comment type="caution">
    <text evidence="9">The sequence shown here is derived from an EMBL/GenBank/DDBJ whole genome shotgun (WGS) entry which is preliminary data.</text>
</comment>
<proteinExistence type="predicted"/>
<feature type="transmembrane region" description="Helical" evidence="6">
    <location>
        <begin position="460"/>
        <end position="477"/>
    </location>
</feature>
<dbReference type="PANTHER" id="PTHR43649:SF12">
    <property type="entry name" value="DIACETYLCHITOBIOSE BINDING PROTEIN DASA"/>
    <property type="match status" value="1"/>
</dbReference>
<keyword evidence="3 6" id="KW-1133">Transmembrane helix</keyword>